<reference evidence="1 2" key="1">
    <citation type="submission" date="2019-01" db="EMBL/GenBank/DDBJ databases">
        <authorList>
            <person name="Sayadi A."/>
        </authorList>
    </citation>
    <scope>NUCLEOTIDE SEQUENCE [LARGE SCALE GENOMIC DNA]</scope>
</reference>
<organism evidence="1 2">
    <name type="scientific">Callosobruchus maculatus</name>
    <name type="common">Southern cowpea weevil</name>
    <name type="synonym">Pulse bruchid</name>
    <dbReference type="NCBI Taxonomy" id="64391"/>
    <lineage>
        <taxon>Eukaryota</taxon>
        <taxon>Metazoa</taxon>
        <taxon>Ecdysozoa</taxon>
        <taxon>Arthropoda</taxon>
        <taxon>Hexapoda</taxon>
        <taxon>Insecta</taxon>
        <taxon>Pterygota</taxon>
        <taxon>Neoptera</taxon>
        <taxon>Endopterygota</taxon>
        <taxon>Coleoptera</taxon>
        <taxon>Polyphaga</taxon>
        <taxon>Cucujiformia</taxon>
        <taxon>Chrysomeloidea</taxon>
        <taxon>Chrysomelidae</taxon>
        <taxon>Bruchinae</taxon>
        <taxon>Bruchini</taxon>
        <taxon>Callosobruchus</taxon>
    </lineage>
</organism>
<protein>
    <submittedName>
        <fullName evidence="1">Uncharacterized protein</fullName>
    </submittedName>
</protein>
<gene>
    <name evidence="1" type="ORF">CALMAC_LOCUS1997</name>
</gene>
<accession>A0A653BL77</accession>
<evidence type="ECO:0000313" key="1">
    <source>
        <dbReference type="EMBL" id="VEN36347.1"/>
    </source>
</evidence>
<sequence length="32" mass="3856">MDIQTIEDQNNKLGLDIKKENDIMQTKNWNQH</sequence>
<name>A0A653BL77_CALMS</name>
<evidence type="ECO:0000313" key="2">
    <source>
        <dbReference type="Proteomes" id="UP000410492"/>
    </source>
</evidence>
<dbReference type="AlphaFoldDB" id="A0A653BL77"/>
<dbReference type="Proteomes" id="UP000410492">
    <property type="component" value="Unassembled WGS sequence"/>
</dbReference>
<proteinExistence type="predicted"/>
<keyword evidence="2" id="KW-1185">Reference proteome</keyword>
<dbReference type="EMBL" id="CAACVG010002335">
    <property type="protein sequence ID" value="VEN36347.1"/>
    <property type="molecule type" value="Genomic_DNA"/>
</dbReference>